<name>A0A1G6CWL2_9BACT</name>
<dbReference type="Pfam" id="PF02595">
    <property type="entry name" value="Gly_kinase"/>
    <property type="match status" value="1"/>
</dbReference>
<dbReference type="GO" id="GO:0031388">
    <property type="term" value="P:organic acid phosphorylation"/>
    <property type="evidence" value="ECO:0007669"/>
    <property type="project" value="UniProtKB-UniRule"/>
</dbReference>
<dbReference type="RefSeq" id="WP_092120232.1">
    <property type="nucleotide sequence ID" value="NZ_FMXO01000009.1"/>
</dbReference>
<dbReference type="Gene3D" id="3.40.50.10350">
    <property type="entry name" value="Glycerate kinase, domain 1"/>
    <property type="match status" value="1"/>
</dbReference>
<evidence type="ECO:0000313" key="5">
    <source>
        <dbReference type="EMBL" id="SDB37228.1"/>
    </source>
</evidence>
<dbReference type="EMBL" id="FMXO01000009">
    <property type="protein sequence ID" value="SDB37228.1"/>
    <property type="molecule type" value="Genomic_DNA"/>
</dbReference>
<organism evidence="5 6">
    <name type="scientific">Desulfonatronum thiosulfatophilum</name>
    <dbReference type="NCBI Taxonomy" id="617002"/>
    <lineage>
        <taxon>Bacteria</taxon>
        <taxon>Pseudomonadati</taxon>
        <taxon>Thermodesulfobacteriota</taxon>
        <taxon>Desulfovibrionia</taxon>
        <taxon>Desulfovibrionales</taxon>
        <taxon>Desulfonatronaceae</taxon>
        <taxon>Desulfonatronum</taxon>
    </lineage>
</organism>
<dbReference type="Proteomes" id="UP000198771">
    <property type="component" value="Unassembled WGS sequence"/>
</dbReference>
<evidence type="ECO:0000256" key="1">
    <source>
        <dbReference type="ARBA" id="ARBA00006284"/>
    </source>
</evidence>
<dbReference type="InterPro" id="IPR018193">
    <property type="entry name" value="Glyc_kinase_flavodox-like_fold"/>
</dbReference>
<dbReference type="PANTHER" id="PTHR21599:SF0">
    <property type="entry name" value="GLYCERATE KINASE"/>
    <property type="match status" value="1"/>
</dbReference>
<evidence type="ECO:0000313" key="6">
    <source>
        <dbReference type="Proteomes" id="UP000198771"/>
    </source>
</evidence>
<proteinExistence type="inferred from homology"/>
<dbReference type="InterPro" id="IPR004381">
    <property type="entry name" value="Glycerate_kinase"/>
</dbReference>
<sequence length="377" mass="39570">MKIVVAPNAFKGCLSGTEAAEAISMGIRRVPKPFEIVKLPIADGGDGLLDVLCKRFPGTMVTMDVHDPLFRSVRSDFFWSAGQRIALIEMAKASGLAMVAEHERNPDGTTSYGTGELIRRALDLGAETIYLGIGGSATVDGAMGIANALGMQFLDDSQRELPPVGASLAHVRAIDRSRTDPRLEEVQIEIICDVDNPLLGPNGAALVYGPQKGAGVEQALALDAGLANLADIVERSTGRDIRNVSGSGAAGGVGGAMYGLFDAKIRPGIDVVLDLLDMETHLNQARLVITGEGQIDFQTAHGKAPAGIARLAKKHRIPCIALAGSVGEISDELYAAGITAVIPICSGPLTLNDAMCNGRSLLANSAEQIMRIYADFI</sequence>
<protein>
    <submittedName>
        <fullName evidence="5">Glycerate kinase</fullName>
    </submittedName>
</protein>
<gene>
    <name evidence="5" type="ORF">SAMN05660653_01780</name>
</gene>
<dbReference type="STRING" id="617002.SAMN05660653_01780"/>
<comment type="similarity">
    <text evidence="1 4">Belongs to the glycerate kinase type-1 family.</text>
</comment>
<evidence type="ECO:0000256" key="2">
    <source>
        <dbReference type="ARBA" id="ARBA00022679"/>
    </source>
</evidence>
<evidence type="ECO:0000256" key="4">
    <source>
        <dbReference type="PIRNR" id="PIRNR006078"/>
    </source>
</evidence>
<dbReference type="InterPro" id="IPR018197">
    <property type="entry name" value="Glycerate_kinase_RE-like"/>
</dbReference>
<dbReference type="Gene3D" id="3.90.1510.10">
    <property type="entry name" value="Glycerate kinase, domain 2"/>
    <property type="match status" value="1"/>
</dbReference>
<keyword evidence="3 4" id="KW-0418">Kinase</keyword>
<evidence type="ECO:0000256" key="3">
    <source>
        <dbReference type="ARBA" id="ARBA00022777"/>
    </source>
</evidence>
<dbReference type="OrthoDB" id="9774290at2"/>
<dbReference type="SUPFAM" id="SSF110738">
    <property type="entry name" value="Glycerate kinase I"/>
    <property type="match status" value="1"/>
</dbReference>
<dbReference type="NCBIfam" id="TIGR00045">
    <property type="entry name" value="glycerate kinase"/>
    <property type="match status" value="1"/>
</dbReference>
<reference evidence="5 6" key="1">
    <citation type="submission" date="2016-10" db="EMBL/GenBank/DDBJ databases">
        <authorList>
            <person name="de Groot N.N."/>
        </authorList>
    </citation>
    <scope>NUCLEOTIDE SEQUENCE [LARGE SCALE GENOMIC DNA]</scope>
    <source>
        <strain evidence="5 6">ASO4-2</strain>
    </source>
</reference>
<dbReference type="InterPro" id="IPR036129">
    <property type="entry name" value="Glycerate_kinase_sf"/>
</dbReference>
<dbReference type="AlphaFoldDB" id="A0A1G6CWL2"/>
<dbReference type="PANTHER" id="PTHR21599">
    <property type="entry name" value="GLYCERATE KINASE"/>
    <property type="match status" value="1"/>
</dbReference>
<keyword evidence="6" id="KW-1185">Reference proteome</keyword>
<dbReference type="GO" id="GO:0008887">
    <property type="term" value="F:glycerate kinase activity"/>
    <property type="evidence" value="ECO:0007669"/>
    <property type="project" value="UniProtKB-UniRule"/>
</dbReference>
<accession>A0A1G6CWL2</accession>
<dbReference type="PIRSF" id="PIRSF006078">
    <property type="entry name" value="GlxK"/>
    <property type="match status" value="1"/>
</dbReference>
<keyword evidence="2 4" id="KW-0808">Transferase</keyword>